<name>A0A914H2V1_GLORO</name>
<keyword evidence="1" id="KW-1185">Reference proteome</keyword>
<reference evidence="2" key="1">
    <citation type="submission" date="2022-11" db="UniProtKB">
        <authorList>
            <consortium name="WormBaseParasite"/>
        </authorList>
    </citation>
    <scope>IDENTIFICATION</scope>
</reference>
<proteinExistence type="predicted"/>
<dbReference type="WBParaSite" id="Gr19_v10_g12737.t1">
    <property type="protein sequence ID" value="Gr19_v10_g12737.t1"/>
    <property type="gene ID" value="Gr19_v10_g12737"/>
</dbReference>
<accession>A0A914H2V1</accession>
<evidence type="ECO:0000313" key="1">
    <source>
        <dbReference type="Proteomes" id="UP000887572"/>
    </source>
</evidence>
<evidence type="ECO:0000313" key="2">
    <source>
        <dbReference type="WBParaSite" id="Gr19_v10_g12737.t1"/>
    </source>
</evidence>
<sequence length="77" mass="8857">MVNSSSIISPFLPMTVPALLLIKLWPNGCMPRGMPSEEILTGDQFVLACFDVVEWLWFCPIERDEEKWAEWENEAAK</sequence>
<protein>
    <submittedName>
        <fullName evidence="2">Uncharacterized protein</fullName>
    </submittedName>
</protein>
<dbReference type="AlphaFoldDB" id="A0A914H2V1"/>
<organism evidence="1 2">
    <name type="scientific">Globodera rostochiensis</name>
    <name type="common">Golden nematode worm</name>
    <name type="synonym">Heterodera rostochiensis</name>
    <dbReference type="NCBI Taxonomy" id="31243"/>
    <lineage>
        <taxon>Eukaryota</taxon>
        <taxon>Metazoa</taxon>
        <taxon>Ecdysozoa</taxon>
        <taxon>Nematoda</taxon>
        <taxon>Chromadorea</taxon>
        <taxon>Rhabditida</taxon>
        <taxon>Tylenchina</taxon>
        <taxon>Tylenchomorpha</taxon>
        <taxon>Tylenchoidea</taxon>
        <taxon>Heteroderidae</taxon>
        <taxon>Heteroderinae</taxon>
        <taxon>Globodera</taxon>
    </lineage>
</organism>
<dbReference type="Proteomes" id="UP000887572">
    <property type="component" value="Unplaced"/>
</dbReference>